<dbReference type="InterPro" id="IPR002634">
    <property type="entry name" value="BolA"/>
</dbReference>
<dbReference type="EMBL" id="CP097753">
    <property type="protein sequence ID" value="URJ28121.1"/>
    <property type="molecule type" value="Genomic_DNA"/>
</dbReference>
<dbReference type="Pfam" id="PF01722">
    <property type="entry name" value="BolA"/>
    <property type="match status" value="1"/>
</dbReference>
<gene>
    <name evidence="2" type="ORF">M9393_03035</name>
</gene>
<dbReference type="SUPFAM" id="SSF82657">
    <property type="entry name" value="BolA-like"/>
    <property type="match status" value="1"/>
</dbReference>
<dbReference type="Proteomes" id="UP001056209">
    <property type="component" value="Chromosome"/>
</dbReference>
<evidence type="ECO:0000256" key="1">
    <source>
        <dbReference type="RuleBase" id="RU003860"/>
    </source>
</evidence>
<dbReference type="RefSeq" id="WP_250248524.1">
    <property type="nucleotide sequence ID" value="NZ_CP097753.1"/>
</dbReference>
<dbReference type="AlphaFoldDB" id="A0A9Q8TVS5"/>
<proteinExistence type="inferred from homology"/>
<comment type="similarity">
    <text evidence="1">Belongs to the BolA/IbaG family.</text>
</comment>
<evidence type="ECO:0000313" key="3">
    <source>
        <dbReference type="Proteomes" id="UP001056209"/>
    </source>
</evidence>
<reference evidence="2" key="1">
    <citation type="submission" date="2022-05" db="EMBL/GenBank/DDBJ databases">
        <title>Impact of host demography and evolutionary history on endosymbiont molecular evolution: a test in carpenter ants (Genus Camponotus) and their Blochmannia endosymbionts.</title>
        <authorList>
            <person name="Manthey J.D."/>
            <person name="Giron J.C."/>
            <person name="Hruska J.P."/>
        </authorList>
    </citation>
    <scope>NUCLEOTIDE SEQUENCE</scope>
    <source>
        <strain evidence="2">C-039</strain>
    </source>
</reference>
<organism evidence="2 3">
    <name type="scientific">Candidatus Blochmannia vicinus</name>
    <name type="common">nom. nud.</name>
    <dbReference type="NCBI Taxonomy" id="251540"/>
    <lineage>
        <taxon>Bacteria</taxon>
        <taxon>Pseudomonadati</taxon>
        <taxon>Pseudomonadota</taxon>
        <taxon>Gammaproteobacteria</taxon>
        <taxon>Enterobacterales</taxon>
        <taxon>Enterobacteriaceae</taxon>
        <taxon>ant endosymbionts</taxon>
        <taxon>Candidatus Blochmanniella</taxon>
    </lineage>
</organism>
<dbReference type="Gene3D" id="3.30.300.90">
    <property type="entry name" value="BolA-like"/>
    <property type="match status" value="1"/>
</dbReference>
<accession>A0A9Q8TVS5</accession>
<sequence>MVLNLMNGNEVRSILLKNLLLDEVYVSFCENNCQIIAIGHIFYNMNELERHKIIYAPLMQHILNNDIHSVSIQAFNPEEWNKKHISCNI</sequence>
<name>A0A9Q8TVS5_9ENTR</name>
<dbReference type="InterPro" id="IPR036065">
    <property type="entry name" value="BolA-like_sf"/>
</dbReference>
<protein>
    <submittedName>
        <fullName evidence="2">BolA/IbaG family iron-sulfur metabolism protein</fullName>
    </submittedName>
</protein>
<evidence type="ECO:0000313" key="2">
    <source>
        <dbReference type="EMBL" id="URJ28121.1"/>
    </source>
</evidence>